<name>A0A8H4IKP2_9PEZI</name>
<dbReference type="EMBL" id="WWBZ02000062">
    <property type="protein sequence ID" value="KAF4302957.1"/>
    <property type="molecule type" value="Genomic_DNA"/>
</dbReference>
<keyword evidence="3" id="KW-1185">Reference proteome</keyword>
<accession>A0A8H4IKP2</accession>
<evidence type="ECO:0000313" key="2">
    <source>
        <dbReference type="EMBL" id="KAF4302957.1"/>
    </source>
</evidence>
<reference evidence="2" key="1">
    <citation type="submission" date="2020-04" db="EMBL/GenBank/DDBJ databases">
        <title>Genome Assembly and Annotation of Botryosphaeria dothidea sdau 11-99, a Latent Pathogen of Apple Fruit Ring Rot in China.</title>
        <authorList>
            <person name="Yu C."/>
            <person name="Diao Y."/>
            <person name="Lu Q."/>
            <person name="Zhao J."/>
            <person name="Cui S."/>
            <person name="Peng C."/>
            <person name="He B."/>
            <person name="Liu H."/>
        </authorList>
    </citation>
    <scope>NUCLEOTIDE SEQUENCE [LARGE SCALE GENOMIC DNA]</scope>
    <source>
        <strain evidence="2">Sdau11-99</strain>
    </source>
</reference>
<keyword evidence="1" id="KW-0175">Coiled coil</keyword>
<dbReference type="Proteomes" id="UP000572817">
    <property type="component" value="Unassembled WGS sequence"/>
</dbReference>
<evidence type="ECO:0000256" key="1">
    <source>
        <dbReference type="SAM" id="Coils"/>
    </source>
</evidence>
<dbReference type="AlphaFoldDB" id="A0A8H4IKP2"/>
<proteinExistence type="predicted"/>
<sequence length="180" mass="20881">MAPPTEAPTDSARSELTKRQFSIDRAREMQRLQQERDHIADLARRATLPYSERMIALMDAVMQNAARSLELFHQAELTEETIGSVGREVGHLQELADRIPRLARRLEIGAMQMSMHELNEAYFDDDWIRAWGVEERRLLAKKAVLEDEKEELAEEIERMQDEIMSMREEMKALLGMAVIQ</sequence>
<feature type="coiled-coil region" evidence="1">
    <location>
        <begin position="135"/>
        <end position="176"/>
    </location>
</feature>
<comment type="caution">
    <text evidence="2">The sequence shown here is derived from an EMBL/GenBank/DDBJ whole genome shotgun (WGS) entry which is preliminary data.</text>
</comment>
<gene>
    <name evidence="2" type="ORF">GTA08_BOTSDO08602</name>
</gene>
<evidence type="ECO:0000313" key="3">
    <source>
        <dbReference type="Proteomes" id="UP000572817"/>
    </source>
</evidence>
<organism evidence="2 3">
    <name type="scientific">Botryosphaeria dothidea</name>
    <dbReference type="NCBI Taxonomy" id="55169"/>
    <lineage>
        <taxon>Eukaryota</taxon>
        <taxon>Fungi</taxon>
        <taxon>Dikarya</taxon>
        <taxon>Ascomycota</taxon>
        <taxon>Pezizomycotina</taxon>
        <taxon>Dothideomycetes</taxon>
        <taxon>Dothideomycetes incertae sedis</taxon>
        <taxon>Botryosphaeriales</taxon>
        <taxon>Botryosphaeriaceae</taxon>
        <taxon>Botryosphaeria</taxon>
    </lineage>
</organism>
<protein>
    <submittedName>
        <fullName evidence="2">Uncharacterized protein</fullName>
    </submittedName>
</protein>